<evidence type="ECO:0000256" key="1">
    <source>
        <dbReference type="SAM" id="MobiDB-lite"/>
    </source>
</evidence>
<feature type="compositionally biased region" description="Polar residues" evidence="1">
    <location>
        <begin position="86"/>
        <end position="95"/>
    </location>
</feature>
<organism evidence="2 3">
    <name type="scientific">Pomacea canaliculata</name>
    <name type="common">Golden apple snail</name>
    <dbReference type="NCBI Taxonomy" id="400727"/>
    <lineage>
        <taxon>Eukaryota</taxon>
        <taxon>Metazoa</taxon>
        <taxon>Spiralia</taxon>
        <taxon>Lophotrochozoa</taxon>
        <taxon>Mollusca</taxon>
        <taxon>Gastropoda</taxon>
        <taxon>Caenogastropoda</taxon>
        <taxon>Architaenioglossa</taxon>
        <taxon>Ampullarioidea</taxon>
        <taxon>Ampullariidae</taxon>
        <taxon>Pomacea</taxon>
    </lineage>
</organism>
<feature type="region of interest" description="Disordered" evidence="1">
    <location>
        <begin position="148"/>
        <end position="215"/>
    </location>
</feature>
<feature type="compositionally biased region" description="Polar residues" evidence="1">
    <location>
        <begin position="148"/>
        <end position="161"/>
    </location>
</feature>
<sequence length="215" mass="23163">MPGQYNSHHILFLVPLAPRCPAMGVSGATRSTSCHKSAHYAVHYVRCGPSAASSSSASSPPASSYFQQAMMALDNEYDSSEDTCRDSSNSDTECTECSRQRRSDAMATLEQHALANGEVTGDEDNSALRVTSPVGNGDVRCGRCAARSTTNGNSSIATVEGQSPRLARRKSSTDKGVQWADEQNKQLAREQPPKRRERKPSVTSVAPPRPILKHP</sequence>
<name>A0A2T7NR10_POMCA</name>
<protein>
    <submittedName>
        <fullName evidence="2">Uncharacterized protein</fullName>
    </submittedName>
</protein>
<evidence type="ECO:0000313" key="2">
    <source>
        <dbReference type="EMBL" id="PVD23609.1"/>
    </source>
</evidence>
<feature type="region of interest" description="Disordered" evidence="1">
    <location>
        <begin position="115"/>
        <end position="134"/>
    </location>
</feature>
<dbReference type="AlphaFoldDB" id="A0A2T7NR10"/>
<keyword evidence="3" id="KW-1185">Reference proteome</keyword>
<feature type="region of interest" description="Disordered" evidence="1">
    <location>
        <begin position="77"/>
        <end position="96"/>
    </location>
</feature>
<reference evidence="2 3" key="1">
    <citation type="submission" date="2018-04" db="EMBL/GenBank/DDBJ databases">
        <title>The genome of golden apple snail Pomacea canaliculata provides insight into stress tolerance and invasive adaptation.</title>
        <authorList>
            <person name="Liu C."/>
            <person name="Liu B."/>
            <person name="Ren Y."/>
            <person name="Zhang Y."/>
            <person name="Wang H."/>
            <person name="Li S."/>
            <person name="Jiang F."/>
            <person name="Yin L."/>
            <person name="Zhang G."/>
            <person name="Qian W."/>
            <person name="Fan W."/>
        </authorList>
    </citation>
    <scope>NUCLEOTIDE SEQUENCE [LARGE SCALE GENOMIC DNA]</scope>
    <source>
        <strain evidence="2">SZHN2017</strain>
        <tissue evidence="2">Muscle</tissue>
    </source>
</reference>
<gene>
    <name evidence="2" type="ORF">C0Q70_16881</name>
</gene>
<comment type="caution">
    <text evidence="2">The sequence shown here is derived from an EMBL/GenBank/DDBJ whole genome shotgun (WGS) entry which is preliminary data.</text>
</comment>
<accession>A0A2T7NR10</accession>
<evidence type="ECO:0000313" key="3">
    <source>
        <dbReference type="Proteomes" id="UP000245119"/>
    </source>
</evidence>
<proteinExistence type="predicted"/>
<dbReference type="Proteomes" id="UP000245119">
    <property type="component" value="Linkage Group LG10"/>
</dbReference>
<dbReference type="EMBL" id="PZQS01000010">
    <property type="protein sequence ID" value="PVD23609.1"/>
    <property type="molecule type" value="Genomic_DNA"/>
</dbReference>
<feature type="compositionally biased region" description="Basic and acidic residues" evidence="1">
    <location>
        <begin position="182"/>
        <end position="194"/>
    </location>
</feature>